<dbReference type="GO" id="GO:0005524">
    <property type="term" value="F:ATP binding"/>
    <property type="evidence" value="ECO:0007669"/>
    <property type="project" value="InterPro"/>
</dbReference>
<comment type="caution">
    <text evidence="5">The sequence shown here is derived from an EMBL/GenBank/DDBJ whole genome shotgun (WGS) entry which is preliminary data.</text>
</comment>
<feature type="compositionally biased region" description="Basic and acidic residues" evidence="2">
    <location>
        <begin position="1006"/>
        <end position="1038"/>
    </location>
</feature>
<feature type="compositionally biased region" description="Basic and acidic residues" evidence="2">
    <location>
        <begin position="827"/>
        <end position="841"/>
    </location>
</feature>
<dbReference type="Proteomes" id="UP000663844">
    <property type="component" value="Unassembled WGS sequence"/>
</dbReference>
<feature type="compositionally biased region" description="Basic and acidic residues" evidence="2">
    <location>
        <begin position="423"/>
        <end position="439"/>
    </location>
</feature>
<dbReference type="Gene3D" id="3.40.50.300">
    <property type="entry name" value="P-loop containing nucleotide triphosphate hydrolases"/>
    <property type="match status" value="1"/>
</dbReference>
<feature type="region of interest" description="Disordered" evidence="2">
    <location>
        <begin position="873"/>
        <end position="919"/>
    </location>
</feature>
<dbReference type="EMBL" id="CAJOAZ010003093">
    <property type="protein sequence ID" value="CAF3984184.1"/>
    <property type="molecule type" value="Genomic_DNA"/>
</dbReference>
<dbReference type="Pfam" id="PF00004">
    <property type="entry name" value="AAA"/>
    <property type="match status" value="1"/>
</dbReference>
<dbReference type="PANTHER" id="PTHR23074:SF83">
    <property type="entry name" value="VACUOLAR PROTEIN SORTING-ASSOCIATED PROTEIN 4A"/>
    <property type="match status" value="1"/>
</dbReference>
<feature type="compositionally biased region" description="Basic and acidic residues" evidence="2">
    <location>
        <begin position="538"/>
        <end position="593"/>
    </location>
</feature>
<dbReference type="SUPFAM" id="SSF57997">
    <property type="entry name" value="Tropomyosin"/>
    <property type="match status" value="1"/>
</dbReference>
<feature type="region of interest" description="Disordered" evidence="2">
    <location>
        <begin position="1"/>
        <end position="25"/>
    </location>
</feature>
<feature type="compositionally biased region" description="Polar residues" evidence="2">
    <location>
        <begin position="598"/>
        <end position="610"/>
    </location>
</feature>
<feature type="coiled-coil region" evidence="1">
    <location>
        <begin position="1453"/>
        <end position="1491"/>
    </location>
</feature>
<feature type="region of interest" description="Disordered" evidence="2">
    <location>
        <begin position="751"/>
        <end position="773"/>
    </location>
</feature>
<accession>A0A819MQZ2</accession>
<dbReference type="EMBL" id="CAJNOG010001120">
    <property type="protein sequence ID" value="CAF1411004.1"/>
    <property type="molecule type" value="Genomic_DNA"/>
</dbReference>
<feature type="region of interest" description="Disordered" evidence="2">
    <location>
        <begin position="43"/>
        <end position="115"/>
    </location>
</feature>
<keyword evidence="1" id="KW-0175">Coiled coil</keyword>
<dbReference type="InterPro" id="IPR027417">
    <property type="entry name" value="P-loop_NTPase"/>
</dbReference>
<reference evidence="5" key="1">
    <citation type="submission" date="2021-02" db="EMBL/GenBank/DDBJ databases">
        <authorList>
            <person name="Nowell W R."/>
        </authorList>
    </citation>
    <scope>NUCLEOTIDE SEQUENCE</scope>
</reference>
<feature type="compositionally biased region" description="Polar residues" evidence="2">
    <location>
        <begin position="356"/>
        <end position="365"/>
    </location>
</feature>
<dbReference type="Gene3D" id="1.10.287.1490">
    <property type="match status" value="1"/>
</dbReference>
<name>A0A819MQZ2_9BILA</name>
<dbReference type="SUPFAM" id="SSF52540">
    <property type="entry name" value="P-loop containing nucleoside triphosphate hydrolases"/>
    <property type="match status" value="1"/>
</dbReference>
<feature type="compositionally biased region" description="Acidic residues" evidence="2">
    <location>
        <begin position="105"/>
        <end position="115"/>
    </location>
</feature>
<dbReference type="Proteomes" id="UP000663845">
    <property type="component" value="Unassembled WGS sequence"/>
</dbReference>
<feature type="region of interest" description="Disordered" evidence="2">
    <location>
        <begin position="400"/>
        <end position="480"/>
    </location>
</feature>
<feature type="compositionally biased region" description="Acidic residues" evidence="2">
    <location>
        <begin position="995"/>
        <end position="1005"/>
    </location>
</feature>
<feature type="compositionally biased region" description="Basic and acidic residues" evidence="2">
    <location>
        <begin position="43"/>
        <end position="104"/>
    </location>
</feature>
<protein>
    <recommendedName>
        <fullName evidence="3">AAA+ ATPase domain-containing protein</fullName>
    </recommendedName>
</protein>
<sequence length="2154" mass="250009">MTHDTNKSHGIADNQLRDLQTTEQNQQIRNALQNDINELEKQKVQASAELERHKQEKEKLEAEQSQNEKRLEELQQHIQETKVEQEHLDQEIDRLEKEQTRMEQELEEKQDELEQNEQQLEQLQGELDQIKERLQQQQDDKEYLEEEHEVLEREKAEAEQKINQLQAQINHLEQEIKQETERLRALENDIQRIENEIQQIEEDIQRHERDLEQKEQQVEQIGQDLSKLEDACDRLQQETDRIEDMMERIKEVIDMKKNEKEEAEQLKTKLQNDLQQVRQQHQIVQQEVQQLNQQIDQIQQTIVPLENQVRESANVIQQLVQELQKMNADAEQWRQKAAEKQKEFTQLNQQEKETIQELQQKQSAHATAEKERQELSQKLVQLSNESDTLQKEVARLDNEKKQCSEQLKQEQTLHKQSVAAMKSAEEELGKAESELRKQEQITFTSLQNLQKSKEEEEKAKQALEQANEDEKRAQTNLKKSEDELNAKKQIFEAAKLAAKVIAGVVNPAAAAALEAAERAVNIVMNLIIQNKGDLERRQNVREKREKDHQQSGTKREEASKVTETEKANLQKQKNDNNTRKQRLDTAKQQENQHKSAVAATNQRHTYLKNQHTSEKEKFTAKAREVKQTNTKLQTNNQIMNVIKTVVDSLQAKQTDLNKRSQQANTEAQNNEAQYQTIIKVKAEKDNNLKQTQQQHAGVQQQLQGKRGEVANVQNQVKAKQNEEQTILGKVSNAENALILINKSVTELQHDLREQKKEHDAAAREKTKKETEAQRIKAVALKLESEKTHLEDECRRLERELQNKDRSLSEKQNESNQLKDDLNAHSEDLKSKRSQIQHHEQTKMTVNSSLDENKRKTKLIDKKIKEITVEMEAKNKEKQAAEQQFKESQREVKNKERDIANSKKSLSEKKQEHENGCAKQIKFEDELNQLKNNKNDFDHRLSEMKQNYDARVLSAQQISKQITQKEFEMKKPPEQNEISQEDCKPRQSEVLTQEENVNEESDEDEYSDRITKLREAAKQNKDENEQHNDRKEEETEDDAKLEILNKFEGPVKDVELTAENKASDSDQSAANRQNLEVQNTTPVAEASISDKNSMVKSMIKQFSPVTIEKKSTINCSEEKSMPKTARSTAETPDKNTVHDMHQITCIIYVNLDRDEVYEFLKTFLFLHVQGEDGGAINEQNRPQPTVLNMDGNAHMLPKGSLLDLFVRQVLDERGTVTFTRPRTEFQLVEPVCLTDEYGSWTFDLFQRIFDIRLSPGDSNNDQAFPTRWKLAKDVVIKYKIYCQNSNTSTTTGKDNSSNPSPNIHTQRPSTVSLETFIRTICEIEDNGMGKNWFESLIDHEDITTYAHLTEITKCELLANLHMIKLYFLQQLEGEEGVNKIPQLEAECVEGAFEEMRSEGYEDDGLFDDMKLFFQPLTIKDNELEIQSTETDACERQPSKESTVTDEIKQLSYEYDLINDKIESFRKLKSKIEEESRNEYKKIQQEKLEYQERIKLNLDWYSKDIEGRKQINLLKVKISQYKRDLKHAEMVKTEKENLLKTIKTNLAKDQSKINRELIQLHRGFIMYGPPGTGKSHLMSKLASKIGIAMLAPPLASGNLERSLVGQSEALISSLCRRAKRLPHLICCLSIDEIDSLAPKRDDKSSEGKVSKISVLLSMLEGAENVPNLMFFSATNLLHRMDDAFLRRMSGKFFVGRPSSQSRKRILGKLPLTLLQPEILEKLAIATTNFSGSALTRLVSEIATHYSCQRRMNKDYEISEEDVLTLADRTARHHQISFGLDSLPNLQLQNLKLLKQWRQRTGKTTEELNRHTFHLPKKRRFTGRILISLSDRCVRIETEKDFNVRYIYEEQFHETEQKLQQLLERITAYGTDRNVQLLQLIDLNLLSSKGAYDEQKVSEVLKECYDECVAYKRSMIVYDLDSLIGVNKSESDSSMGTSVSSSVVNQRIYLYVTSRFGEAKIDIGDTDDDKSLKHRTERWAVAIVRDRYLLKKFTNDVDFPLTEQQEEEEEEKERLSRDILECVKCRDNYIESENKMGQCIYHDGFIYDNSDLHFQRYRPNDALNILNQDEFQALQDPTKKDETERRKTRMKYICCGGILQTGSAANGGCKKGKHGYSTGTNRTKKLLTLDEEDIKAWEDACYNDLRYSGKYLALFGN</sequence>
<evidence type="ECO:0000313" key="5">
    <source>
        <dbReference type="EMBL" id="CAF3984184.1"/>
    </source>
</evidence>
<feature type="compositionally biased region" description="Basic and acidic residues" evidence="2">
    <location>
        <begin position="451"/>
        <end position="461"/>
    </location>
</feature>
<feature type="region of interest" description="Disordered" evidence="2">
    <location>
        <begin position="962"/>
        <end position="1038"/>
    </location>
</feature>
<feature type="compositionally biased region" description="Basic and acidic residues" evidence="2">
    <location>
        <begin position="400"/>
        <end position="413"/>
    </location>
</feature>
<organism evidence="5 6">
    <name type="scientific">Adineta steineri</name>
    <dbReference type="NCBI Taxonomy" id="433720"/>
    <lineage>
        <taxon>Eukaryota</taxon>
        <taxon>Metazoa</taxon>
        <taxon>Spiralia</taxon>
        <taxon>Gnathifera</taxon>
        <taxon>Rotifera</taxon>
        <taxon>Eurotatoria</taxon>
        <taxon>Bdelloidea</taxon>
        <taxon>Adinetida</taxon>
        <taxon>Adinetidae</taxon>
        <taxon>Adineta</taxon>
    </lineage>
</organism>
<evidence type="ECO:0000256" key="2">
    <source>
        <dbReference type="SAM" id="MobiDB-lite"/>
    </source>
</evidence>
<feature type="domain" description="AAA+ ATPase" evidence="3">
    <location>
        <begin position="1558"/>
        <end position="1754"/>
    </location>
</feature>
<feature type="compositionally biased region" description="Polar residues" evidence="2">
    <location>
        <begin position="1064"/>
        <end position="1077"/>
    </location>
</feature>
<dbReference type="GO" id="GO:0016887">
    <property type="term" value="F:ATP hydrolysis activity"/>
    <property type="evidence" value="ECO:0007669"/>
    <property type="project" value="InterPro"/>
</dbReference>
<feature type="compositionally biased region" description="Basic and acidic residues" evidence="2">
    <location>
        <begin position="962"/>
        <end position="973"/>
    </location>
</feature>
<dbReference type="PANTHER" id="PTHR23074">
    <property type="entry name" value="AAA DOMAIN-CONTAINING"/>
    <property type="match status" value="1"/>
</dbReference>
<feature type="compositionally biased region" description="Polar residues" evidence="2">
    <location>
        <begin position="440"/>
        <end position="449"/>
    </location>
</feature>
<evidence type="ECO:0000256" key="1">
    <source>
        <dbReference type="SAM" id="Coils"/>
    </source>
</evidence>
<feature type="region of interest" description="Disordered" evidence="2">
    <location>
        <begin position="801"/>
        <end position="820"/>
    </location>
</feature>
<evidence type="ECO:0000259" key="3">
    <source>
        <dbReference type="SMART" id="SM00382"/>
    </source>
</evidence>
<dbReference type="InterPro" id="IPR003959">
    <property type="entry name" value="ATPase_AAA_core"/>
</dbReference>
<feature type="region of interest" description="Disordered" evidence="2">
    <location>
        <begin position="1058"/>
        <end position="1077"/>
    </location>
</feature>
<feature type="compositionally biased region" description="Basic and acidic residues" evidence="2">
    <location>
        <begin position="468"/>
        <end position="480"/>
    </location>
</feature>
<feature type="region of interest" description="Disordered" evidence="2">
    <location>
        <begin position="355"/>
        <end position="376"/>
    </location>
</feature>
<feature type="region of interest" description="Disordered" evidence="2">
    <location>
        <begin position="538"/>
        <end position="619"/>
    </location>
</feature>
<dbReference type="InterPro" id="IPR050304">
    <property type="entry name" value="MT-severing_AAA_ATPase"/>
</dbReference>
<gene>
    <name evidence="4" type="ORF">JYZ213_LOCUS38381</name>
    <name evidence="5" type="ORF">OXD698_LOCUS28563</name>
</gene>
<proteinExistence type="predicted"/>
<evidence type="ECO:0000313" key="6">
    <source>
        <dbReference type="Proteomes" id="UP000663844"/>
    </source>
</evidence>
<dbReference type="SMART" id="SM00382">
    <property type="entry name" value="AAA"/>
    <property type="match status" value="1"/>
</dbReference>
<dbReference type="InterPro" id="IPR003593">
    <property type="entry name" value="AAA+_ATPase"/>
</dbReference>
<feature type="region of interest" description="Disordered" evidence="2">
    <location>
        <begin position="1287"/>
        <end position="1307"/>
    </location>
</feature>
<dbReference type="CDD" id="cd19481">
    <property type="entry name" value="RecA-like_protease"/>
    <property type="match status" value="1"/>
</dbReference>
<evidence type="ECO:0000313" key="4">
    <source>
        <dbReference type="EMBL" id="CAF1411004.1"/>
    </source>
</evidence>
<feature type="region of interest" description="Disordered" evidence="2">
    <location>
        <begin position="827"/>
        <end position="853"/>
    </location>
</feature>